<evidence type="ECO:0008006" key="4">
    <source>
        <dbReference type="Google" id="ProtNLM"/>
    </source>
</evidence>
<evidence type="ECO:0000313" key="3">
    <source>
        <dbReference type="Proteomes" id="UP000825729"/>
    </source>
</evidence>
<dbReference type="EMBL" id="JAINDJ010000002">
    <property type="protein sequence ID" value="KAG9458434.1"/>
    <property type="molecule type" value="Genomic_DNA"/>
</dbReference>
<reference evidence="2 3" key="1">
    <citation type="submission" date="2021-07" db="EMBL/GenBank/DDBJ databases">
        <title>The Aristolochia fimbriata genome: insights into angiosperm evolution, floral development and chemical biosynthesis.</title>
        <authorList>
            <person name="Jiao Y."/>
        </authorList>
    </citation>
    <scope>NUCLEOTIDE SEQUENCE [LARGE SCALE GENOMIC DNA]</scope>
    <source>
        <strain evidence="2">IBCAS-2021</strain>
        <tissue evidence="2">Leaf</tissue>
    </source>
</reference>
<comment type="caution">
    <text evidence="2">The sequence shown here is derived from an EMBL/GenBank/DDBJ whole genome shotgun (WGS) entry which is preliminary data.</text>
</comment>
<keyword evidence="3" id="KW-1185">Reference proteome</keyword>
<dbReference type="GO" id="GO:0046872">
    <property type="term" value="F:metal ion binding"/>
    <property type="evidence" value="ECO:0007669"/>
    <property type="project" value="InterPro"/>
</dbReference>
<name>A0AAV7FCW0_ARIFI</name>
<protein>
    <recommendedName>
        <fullName evidence="4">HMA domain-containing protein</fullName>
    </recommendedName>
</protein>
<feature type="region of interest" description="Disordered" evidence="1">
    <location>
        <begin position="104"/>
        <end position="124"/>
    </location>
</feature>
<dbReference type="AlphaFoldDB" id="A0AAV7FCW0"/>
<proteinExistence type="predicted"/>
<dbReference type="SUPFAM" id="SSF55008">
    <property type="entry name" value="HMA, heavy metal-associated domain"/>
    <property type="match status" value="1"/>
</dbReference>
<dbReference type="InterPro" id="IPR036163">
    <property type="entry name" value="HMA_dom_sf"/>
</dbReference>
<evidence type="ECO:0000313" key="2">
    <source>
        <dbReference type="EMBL" id="KAG9458434.1"/>
    </source>
</evidence>
<sequence length="124" mass="13620">MKILAGVKKKLVRVLKKPLQATVSVPLLTLADAESLTMPPVQVIVVRADMGCFHCQKRVADFISRLDETTSMVVDVLEKKVTLSGRGPAMKGFNKQLDSIQPYRGRNSETSVKKNQAPLLLSSN</sequence>
<dbReference type="Proteomes" id="UP000825729">
    <property type="component" value="Unassembled WGS sequence"/>
</dbReference>
<organism evidence="2 3">
    <name type="scientific">Aristolochia fimbriata</name>
    <name type="common">White veined hardy Dutchman's pipe vine</name>
    <dbReference type="NCBI Taxonomy" id="158543"/>
    <lineage>
        <taxon>Eukaryota</taxon>
        <taxon>Viridiplantae</taxon>
        <taxon>Streptophyta</taxon>
        <taxon>Embryophyta</taxon>
        <taxon>Tracheophyta</taxon>
        <taxon>Spermatophyta</taxon>
        <taxon>Magnoliopsida</taxon>
        <taxon>Magnoliidae</taxon>
        <taxon>Piperales</taxon>
        <taxon>Aristolochiaceae</taxon>
        <taxon>Aristolochia</taxon>
    </lineage>
</organism>
<evidence type="ECO:0000256" key="1">
    <source>
        <dbReference type="SAM" id="MobiDB-lite"/>
    </source>
</evidence>
<accession>A0AAV7FCW0</accession>
<gene>
    <name evidence="2" type="ORF">H6P81_002942</name>
</gene>